<dbReference type="KEGG" id="lbi:LEPBI_I2128"/>
<dbReference type="BioCyc" id="LBIF456481:LEPBI_RS10510-MONOMER"/>
<dbReference type="GO" id="GO:0035556">
    <property type="term" value="P:intracellular signal transduction"/>
    <property type="evidence" value="ECO:0007669"/>
    <property type="project" value="InterPro"/>
</dbReference>
<reference evidence="10 11" key="1">
    <citation type="journal article" date="2008" name="PLoS ONE">
        <title>Genome sequence of the saprophyte Leptospira biflexa provides insights into the evolution of Leptospira and the pathogenesis of leptospirosis.</title>
        <authorList>
            <person name="Picardeau M."/>
            <person name="Bulach D.M."/>
            <person name="Bouchier C."/>
            <person name="Zuerner R.L."/>
            <person name="Zidane N."/>
            <person name="Wilson P.J."/>
            <person name="Creno S."/>
            <person name="Kuczek E.S."/>
            <person name="Bommezzadri S."/>
            <person name="Davis J.C."/>
            <person name="McGrath A."/>
            <person name="Johnson M.J."/>
            <person name="Boursaux-Eude C."/>
            <person name="Seemann T."/>
            <person name="Rouy Z."/>
            <person name="Coppel R.L."/>
            <person name="Rood J.I."/>
            <person name="Lajus A."/>
            <person name="Davies J.K."/>
            <person name="Medigue C."/>
            <person name="Adler B."/>
        </authorList>
    </citation>
    <scope>NUCLEOTIDE SEQUENCE [LARGE SCALE GENOMIC DNA]</scope>
    <source>
        <strain evidence="11">Patoc 1 / ATCC 23582 / Paris</strain>
    </source>
</reference>
<evidence type="ECO:0000256" key="6">
    <source>
        <dbReference type="ARBA" id="ARBA00023239"/>
    </source>
</evidence>
<dbReference type="PANTHER" id="PTHR11920">
    <property type="entry name" value="GUANYLYL CYCLASE"/>
    <property type="match status" value="1"/>
</dbReference>
<dbReference type="AlphaFoldDB" id="B0SSZ0"/>
<keyword evidence="5 8" id="KW-0472">Membrane</keyword>
<evidence type="ECO:0000256" key="8">
    <source>
        <dbReference type="SAM" id="Phobius"/>
    </source>
</evidence>
<dbReference type="GO" id="GO:0004016">
    <property type="term" value="F:adenylate cyclase activity"/>
    <property type="evidence" value="ECO:0007669"/>
    <property type="project" value="UniProtKB-EC"/>
</dbReference>
<organism evidence="10 11">
    <name type="scientific">Leptospira biflexa serovar Patoc (strain Patoc 1 / ATCC 23582 / Paris)</name>
    <dbReference type="NCBI Taxonomy" id="456481"/>
    <lineage>
        <taxon>Bacteria</taxon>
        <taxon>Pseudomonadati</taxon>
        <taxon>Spirochaetota</taxon>
        <taxon>Spirochaetia</taxon>
        <taxon>Leptospirales</taxon>
        <taxon>Leptospiraceae</taxon>
        <taxon>Leptospira</taxon>
    </lineage>
</organism>
<dbReference type="PROSITE" id="PS00452">
    <property type="entry name" value="GUANYLATE_CYCLASE_1"/>
    <property type="match status" value="1"/>
</dbReference>
<dbReference type="CDD" id="cd07302">
    <property type="entry name" value="CHD"/>
    <property type="match status" value="1"/>
</dbReference>
<feature type="domain" description="Guanylate cyclase" evidence="9">
    <location>
        <begin position="219"/>
        <end position="350"/>
    </location>
</feature>
<feature type="transmembrane region" description="Helical" evidence="8">
    <location>
        <begin position="72"/>
        <end position="93"/>
    </location>
</feature>
<comment type="similarity">
    <text evidence="7">Belongs to the adenylyl cyclase class-4/guanylyl cyclase family.</text>
</comment>
<dbReference type="OrthoDB" id="315417at2"/>
<keyword evidence="6 7" id="KW-0456">Lyase</keyword>
<evidence type="ECO:0000313" key="10">
    <source>
        <dbReference type="EMBL" id="ABZ98230.1"/>
    </source>
</evidence>
<name>B0SSZ0_LEPBP</name>
<dbReference type="Proteomes" id="UP000001847">
    <property type="component" value="Chromosome I"/>
</dbReference>
<dbReference type="PROSITE" id="PS50125">
    <property type="entry name" value="GUANYLATE_CYCLASE_2"/>
    <property type="match status" value="1"/>
</dbReference>
<feature type="transmembrane region" description="Helical" evidence="8">
    <location>
        <begin position="20"/>
        <end position="41"/>
    </location>
</feature>
<keyword evidence="11" id="KW-1185">Reference proteome</keyword>
<evidence type="ECO:0000256" key="1">
    <source>
        <dbReference type="ARBA" id="ARBA00004370"/>
    </source>
</evidence>
<evidence type="ECO:0000256" key="5">
    <source>
        <dbReference type="ARBA" id="ARBA00023136"/>
    </source>
</evidence>
<evidence type="ECO:0000256" key="2">
    <source>
        <dbReference type="ARBA" id="ARBA00022692"/>
    </source>
</evidence>
<feature type="transmembrane region" description="Helical" evidence="8">
    <location>
        <begin position="47"/>
        <end position="65"/>
    </location>
</feature>
<feature type="transmembrane region" description="Helical" evidence="8">
    <location>
        <begin position="123"/>
        <end position="141"/>
    </location>
</feature>
<proteinExistence type="inferred from homology"/>
<keyword evidence="4 8" id="KW-1133">Transmembrane helix</keyword>
<evidence type="ECO:0000256" key="3">
    <source>
        <dbReference type="ARBA" id="ARBA00022741"/>
    </source>
</evidence>
<accession>B0SSZ0</accession>
<evidence type="ECO:0000256" key="7">
    <source>
        <dbReference type="RuleBase" id="RU000405"/>
    </source>
</evidence>
<dbReference type="SUPFAM" id="SSF55073">
    <property type="entry name" value="Nucleotide cyclase"/>
    <property type="match status" value="1"/>
</dbReference>
<evidence type="ECO:0000256" key="4">
    <source>
        <dbReference type="ARBA" id="ARBA00022989"/>
    </source>
</evidence>
<protein>
    <submittedName>
        <fullName evidence="10">Adenylate/guanylate cyclase</fullName>
        <ecNumber evidence="10">4.6.1.1</ecNumber>
    </submittedName>
</protein>
<dbReference type="GO" id="GO:0009190">
    <property type="term" value="P:cyclic nucleotide biosynthetic process"/>
    <property type="evidence" value="ECO:0007669"/>
    <property type="project" value="InterPro"/>
</dbReference>
<dbReference type="Gene3D" id="3.30.70.1230">
    <property type="entry name" value="Nucleotide cyclase"/>
    <property type="match status" value="1"/>
</dbReference>
<dbReference type="EMBL" id="CP000786">
    <property type="protein sequence ID" value="ABZ98230.1"/>
    <property type="molecule type" value="Genomic_DNA"/>
</dbReference>
<feature type="transmembrane region" description="Helical" evidence="8">
    <location>
        <begin position="99"/>
        <end position="116"/>
    </location>
</feature>
<dbReference type="HOGENOM" id="CLU_001072_14_1_12"/>
<dbReference type="SMART" id="SM00044">
    <property type="entry name" value="CYCc"/>
    <property type="match status" value="1"/>
</dbReference>
<evidence type="ECO:0000259" key="9">
    <source>
        <dbReference type="PROSITE" id="PS50125"/>
    </source>
</evidence>
<evidence type="ECO:0000313" key="11">
    <source>
        <dbReference type="Proteomes" id="UP000001847"/>
    </source>
</evidence>
<dbReference type="STRING" id="456481.LEPBI_I2128"/>
<keyword evidence="3" id="KW-0547">Nucleotide-binding</keyword>
<dbReference type="InterPro" id="IPR018297">
    <property type="entry name" value="A/G_cyclase_CS"/>
</dbReference>
<keyword evidence="2 8" id="KW-0812">Transmembrane</keyword>
<dbReference type="InterPro" id="IPR050401">
    <property type="entry name" value="Cyclic_nucleotide_synthase"/>
</dbReference>
<dbReference type="PANTHER" id="PTHR11920:SF335">
    <property type="entry name" value="GUANYLATE CYCLASE"/>
    <property type="match status" value="1"/>
</dbReference>
<comment type="subcellular location">
    <subcellularLocation>
        <location evidence="1">Membrane</location>
    </subcellularLocation>
</comment>
<dbReference type="InterPro" id="IPR029787">
    <property type="entry name" value="Nucleotide_cyclase"/>
</dbReference>
<dbReference type="InterPro" id="IPR001054">
    <property type="entry name" value="A/G_cyclase"/>
</dbReference>
<dbReference type="RefSeq" id="WP_012389100.1">
    <property type="nucleotide sequence ID" value="NC_010602.1"/>
</dbReference>
<dbReference type="Pfam" id="PF00211">
    <property type="entry name" value="Guanylate_cyc"/>
    <property type="match status" value="1"/>
</dbReference>
<sequence>MNWVYFFLGDPKKHSLEHRLFNTVSLINGLLNLIGVFGVLYLENYRILISLNVGSGLLMLVMYYLSRVKSIYFILYWPFNLTILFYLASMWFFNGGSIGGNHYYLIPSLVIALILIRNHNVWIVYSLYIGISASLYLLEYFHKDWVTGYVSEMDRYLDAGGNYLFVQILTGILIFILSRNLNIERKKSEALLLNILPEPIADELKKEARVIPKRYEKSSVLFCDMVGFTKIAETMNAEVLVHELDQIFRSFDRICKEYRMEKIKTIGDAYMAVGGIPNENISNPVDAVLCGLAFQSYMAEPKEIHSLQGREFWEIRLGIHMGPLVAGVVGSDKFAYDVWGDTVNTASRLESSGVVGEVNISRVVYEEVQKVFECESRGFVSIKNKADIEMFLVKGFLPEFVSPINPKEPNELFLRLYKTGALFYTDDTES</sequence>
<feature type="transmembrane region" description="Helical" evidence="8">
    <location>
        <begin position="161"/>
        <end position="178"/>
    </location>
</feature>
<dbReference type="GO" id="GO:0000166">
    <property type="term" value="F:nucleotide binding"/>
    <property type="evidence" value="ECO:0007669"/>
    <property type="project" value="UniProtKB-KW"/>
</dbReference>
<gene>
    <name evidence="10" type="ordered locus">LEPBI_I2128</name>
</gene>
<dbReference type="EC" id="4.6.1.1" evidence="10"/>
<dbReference type="GO" id="GO:0016020">
    <property type="term" value="C:membrane"/>
    <property type="evidence" value="ECO:0007669"/>
    <property type="project" value="UniProtKB-SubCell"/>
</dbReference>